<dbReference type="CDD" id="cd05828">
    <property type="entry name" value="Sortase_D_1"/>
    <property type="match status" value="1"/>
</dbReference>
<protein>
    <submittedName>
        <fullName evidence="3">Sortase</fullName>
    </submittedName>
</protein>
<feature type="transmembrane region" description="Helical" evidence="2">
    <location>
        <begin position="34"/>
        <end position="59"/>
    </location>
</feature>
<reference evidence="3" key="1">
    <citation type="submission" date="2019-02" db="EMBL/GenBank/DDBJ databases">
        <authorList>
            <person name="Li S.-H."/>
        </authorList>
    </citation>
    <scope>NUCLEOTIDE SEQUENCE</scope>
    <source>
        <strain evidence="3">IMCC14734</strain>
    </source>
</reference>
<dbReference type="Gene3D" id="2.40.260.10">
    <property type="entry name" value="Sortase"/>
    <property type="match status" value="1"/>
</dbReference>
<keyword evidence="1" id="KW-0378">Hydrolase</keyword>
<dbReference type="EMBL" id="SHNN01000002">
    <property type="protein sequence ID" value="MCX2981572.1"/>
    <property type="molecule type" value="Genomic_DNA"/>
</dbReference>
<evidence type="ECO:0000256" key="2">
    <source>
        <dbReference type="SAM" id="Phobius"/>
    </source>
</evidence>
<keyword evidence="4" id="KW-1185">Reference proteome</keyword>
<evidence type="ECO:0000256" key="1">
    <source>
        <dbReference type="ARBA" id="ARBA00022801"/>
    </source>
</evidence>
<sequence length="214" mass="23210">MDRLDSHDDCDIGRAPLVEATMHARLFAAVDSGIFMRFVLILLMTLGCWQAGGALWMVGKSELAQLLIKKAWLQGKQSSAWPGLDTRAVLRMRVAALNVDLFVLEGHHGQALAFGPGLQLSAVSDTKVIAGHRDSHFQFLAQLRPGLLISLQAINGNQTNYRVVDAGVVDTRDQPLPEHGGELMLVTCYPFTGASAGGPLRWVVRAVPQSKSQS</sequence>
<name>A0ABT3TJM0_9GAMM</name>
<keyword evidence="2" id="KW-0812">Transmembrane</keyword>
<evidence type="ECO:0000313" key="3">
    <source>
        <dbReference type="EMBL" id="MCX2981572.1"/>
    </source>
</evidence>
<keyword evidence="2" id="KW-0472">Membrane</keyword>
<keyword evidence="2" id="KW-1133">Transmembrane helix</keyword>
<organism evidence="3 4">
    <name type="scientific">Candidatus Litorirhabdus singularis</name>
    <dbReference type="NCBI Taxonomy" id="2518993"/>
    <lineage>
        <taxon>Bacteria</taxon>
        <taxon>Pseudomonadati</taxon>
        <taxon>Pseudomonadota</taxon>
        <taxon>Gammaproteobacteria</taxon>
        <taxon>Cellvibrionales</taxon>
        <taxon>Halieaceae</taxon>
        <taxon>Candidatus Litorirhabdus</taxon>
    </lineage>
</organism>
<dbReference type="InterPro" id="IPR005754">
    <property type="entry name" value="Sortase"/>
</dbReference>
<dbReference type="Proteomes" id="UP001143362">
    <property type="component" value="Unassembled WGS sequence"/>
</dbReference>
<evidence type="ECO:0000313" key="4">
    <source>
        <dbReference type="Proteomes" id="UP001143362"/>
    </source>
</evidence>
<dbReference type="InterPro" id="IPR041999">
    <property type="entry name" value="Sortase_D_1"/>
</dbReference>
<gene>
    <name evidence="3" type="ORF">EYC98_11935</name>
</gene>
<dbReference type="Pfam" id="PF04203">
    <property type="entry name" value="Sortase"/>
    <property type="match status" value="1"/>
</dbReference>
<proteinExistence type="predicted"/>
<dbReference type="InterPro" id="IPR023365">
    <property type="entry name" value="Sortase_dom-sf"/>
</dbReference>
<accession>A0ABT3TJM0</accession>
<dbReference type="SUPFAM" id="SSF63817">
    <property type="entry name" value="Sortase"/>
    <property type="match status" value="1"/>
</dbReference>
<comment type="caution">
    <text evidence="3">The sequence shown here is derived from an EMBL/GenBank/DDBJ whole genome shotgun (WGS) entry which is preliminary data.</text>
</comment>